<feature type="compositionally biased region" description="Basic and acidic residues" evidence="5">
    <location>
        <begin position="1145"/>
        <end position="1154"/>
    </location>
</feature>
<feature type="compositionally biased region" description="Basic residues" evidence="5">
    <location>
        <begin position="1093"/>
        <end position="1112"/>
    </location>
</feature>
<evidence type="ECO:0000259" key="6">
    <source>
        <dbReference type="PROSITE" id="PS50011"/>
    </source>
</evidence>
<feature type="region of interest" description="Disordered" evidence="5">
    <location>
        <begin position="967"/>
        <end position="1006"/>
    </location>
</feature>
<gene>
    <name evidence="7" type="ORF">M9Y10_006822</name>
</gene>
<protein>
    <recommendedName>
        <fullName evidence="6">Protein kinase domain-containing protein</fullName>
    </recommendedName>
</protein>
<dbReference type="InterPro" id="IPR017441">
    <property type="entry name" value="Protein_kinase_ATP_BS"/>
</dbReference>
<evidence type="ECO:0000256" key="4">
    <source>
        <dbReference type="PROSITE-ProRule" id="PRU10141"/>
    </source>
</evidence>
<feature type="region of interest" description="Disordered" evidence="5">
    <location>
        <begin position="671"/>
        <end position="732"/>
    </location>
</feature>
<sequence length="1454" mass="164645">MKVIEGIRTLKIFDVSDINRYKVTNQISMGSSYDIFQVVEKETKQKYVFKILKPSKENNYSDEEDYSYEEEDSISDSNHKEIKRFVSSADIMSTLNSPFILKIIGLCVNFVYRKITTAAMFLEYCQNGSMDEFLLKEKNNDFSPQWNDTKKFICIYAIAVAMSYMHSQKILHLDLNPKNILLDENLHPKICDFWASKKMRKSDTSSQEDDCSKVDGDIPYMAPELLCEKDYSTPADVYSFGVTVHEILTGERPIEGGLQGIQKIMRAGGKIKLSEKIPKSYQELILKCLSFDPHKRPTFSEIVSILRNDKSFITDNSVNEDEFLKFCKYADLGHPKPKPEEKRLEIKIKPIKMSLFKRGELIGKGEFSNVYRIVENRTQNSYAAKINMLEIEVESALHLHNITREINILSKLNSNSILRFVGYSENDFDQKLRPTIVTELARKGSLDQMIKLESKGSADPKWNDTKKLISIYGIAYGMSYLHSLGILHRDLKPENIFLDDSLFPKIGGFRSSKEIVSNDECELVGTPSYWSPEFFKKGVYQKPCDVYSFALIVYQILTLEEPFKGFDFYDLLINVTDGYRPEIDSSVPDCYCDLIEQCWSQDPSERPTFDEIVDDLKTNPDFITSSVDQDEFIRYTNYLLQPASNKIKKEHDNAPQGNESPPQNKINVLQNKASSPQNDGNASQYKENVPQNRETSPQNRAINPQAKVNDPQNRANMPQAKVNDPQNNANLPQAKIAPTDKESIPQQKANVIQNKGNAPPQSNENVRQIKAASPQTNENSTQGKATSPQAKAEAPQTKGNVLQNSVNSPQTNENVPQNRVSFLQNKSNVPQNKVAAPQSNENVCQTKVNVLQNKNNVPQTQVNAPQNKVNVLQNRANVPQTQVNMYQNKSNAPQSKVAAPQSNENVRQTKVNVLQNKNNVPQTQVNAPQSKVNVLQNKANVPQTQVNMYQNKSNVPQTKVAAPLYSENKKEQTTDKHEEEFEEEEETISMEYSEQADESESTNTFESDRMDCIETANKFAIEPKKSILVQQNPRRKKFEALKKIMTYSEAASMNTDYSDDTGKMTKMVQKGDNVQLVIESAFDDDDDDYVPVKRAKKRRRNKISGKAKKVDKKPKPSPEPKEPVEEEDGCILQLYVQSDSPPRVVKVDNSDGNKKFTKSQRPRRLRKRSPQTNNQVIRILVQSDESDPPERETKYQPPTKVSKYQPISQKDSKIQTSTQKVQPSIQKFQSGAQKVQPSIQKLQSGAQKVQFSLQKDKDQKVQTAAPKEKEKKYVAFSSSKGNYNFLSKREIEITKASMAAGAKDKQAQVHSPLKPYSSRYDPDVFISPLLSPTRPVKPVYGMTPDPIKLTVTLKDIGLEGLDSPVPNKASDNRKQIVEDNKKKQESQTNPLVPLRKSQNDAKMFSPRSNTKPVSLLSSAKYVQKPHTIIPKASPRASPRGIRFGSPNKAIKAND</sequence>
<evidence type="ECO:0000256" key="5">
    <source>
        <dbReference type="SAM" id="MobiDB-lite"/>
    </source>
</evidence>
<dbReference type="Proteomes" id="UP001470230">
    <property type="component" value="Unassembled WGS sequence"/>
</dbReference>
<feature type="compositionally biased region" description="Polar residues" evidence="5">
    <location>
        <begin position="797"/>
        <end position="815"/>
    </location>
</feature>
<evidence type="ECO:0000313" key="7">
    <source>
        <dbReference type="EMBL" id="KAK8876604.1"/>
    </source>
</evidence>
<dbReference type="SMART" id="SM00220">
    <property type="entry name" value="S_TKc"/>
    <property type="match status" value="2"/>
</dbReference>
<feature type="compositionally biased region" description="Basic and acidic residues" evidence="5">
    <location>
        <begin position="1370"/>
        <end position="1385"/>
    </location>
</feature>
<evidence type="ECO:0000256" key="2">
    <source>
        <dbReference type="ARBA" id="ARBA00022741"/>
    </source>
</evidence>
<feature type="domain" description="Protein kinase" evidence="6">
    <location>
        <begin position="356"/>
        <end position="622"/>
    </location>
</feature>
<accession>A0ABR2JF76</accession>
<feature type="compositionally biased region" description="Polar residues" evidence="5">
    <location>
        <begin position="753"/>
        <end position="766"/>
    </location>
</feature>
<keyword evidence="8" id="KW-1185">Reference proteome</keyword>
<evidence type="ECO:0000256" key="3">
    <source>
        <dbReference type="ARBA" id="ARBA00022840"/>
    </source>
</evidence>
<feature type="compositionally biased region" description="Acidic residues" evidence="5">
    <location>
        <begin position="980"/>
        <end position="1000"/>
    </location>
</feature>
<feature type="region of interest" description="Disordered" evidence="5">
    <location>
        <begin position="1358"/>
        <end position="1454"/>
    </location>
</feature>
<keyword evidence="1" id="KW-0418">Kinase</keyword>
<evidence type="ECO:0000256" key="1">
    <source>
        <dbReference type="ARBA" id="ARBA00022527"/>
    </source>
</evidence>
<evidence type="ECO:0000313" key="8">
    <source>
        <dbReference type="Proteomes" id="UP001470230"/>
    </source>
</evidence>
<reference evidence="7 8" key="1">
    <citation type="submission" date="2024-04" db="EMBL/GenBank/DDBJ databases">
        <title>Tritrichomonas musculus Genome.</title>
        <authorList>
            <person name="Alves-Ferreira E."/>
            <person name="Grigg M."/>
            <person name="Lorenzi H."/>
            <person name="Galac M."/>
        </authorList>
    </citation>
    <scope>NUCLEOTIDE SEQUENCE [LARGE SCALE GENOMIC DNA]</scope>
    <source>
        <strain evidence="7 8">EAF2021</strain>
    </source>
</reference>
<keyword evidence="1" id="KW-0808">Transferase</keyword>
<dbReference type="InterPro" id="IPR051681">
    <property type="entry name" value="Ser/Thr_Kinases-Pseudokinases"/>
</dbReference>
<dbReference type="InterPro" id="IPR001245">
    <property type="entry name" value="Ser-Thr/Tyr_kinase_cat_dom"/>
</dbReference>
<feature type="region of interest" description="Disordered" evidence="5">
    <location>
        <begin position="1080"/>
        <end position="1222"/>
    </location>
</feature>
<feature type="compositionally biased region" description="Polar residues" evidence="5">
    <location>
        <begin position="671"/>
        <end position="702"/>
    </location>
</feature>
<feature type="compositionally biased region" description="Basic and acidic residues" evidence="5">
    <location>
        <begin position="967"/>
        <end position="979"/>
    </location>
</feature>
<feature type="region of interest" description="Disordered" evidence="5">
    <location>
        <begin position="753"/>
        <end position="815"/>
    </location>
</feature>
<dbReference type="SUPFAM" id="SSF56112">
    <property type="entry name" value="Protein kinase-like (PK-like)"/>
    <property type="match status" value="2"/>
</dbReference>
<dbReference type="PRINTS" id="PR00109">
    <property type="entry name" value="TYRKINASE"/>
</dbReference>
<feature type="compositionally biased region" description="Polar residues" evidence="5">
    <location>
        <begin position="1205"/>
        <end position="1222"/>
    </location>
</feature>
<keyword evidence="3 4" id="KW-0067">ATP-binding</keyword>
<organism evidence="7 8">
    <name type="scientific">Tritrichomonas musculus</name>
    <dbReference type="NCBI Taxonomy" id="1915356"/>
    <lineage>
        <taxon>Eukaryota</taxon>
        <taxon>Metamonada</taxon>
        <taxon>Parabasalia</taxon>
        <taxon>Tritrichomonadida</taxon>
        <taxon>Tritrichomonadidae</taxon>
        <taxon>Tritrichomonas</taxon>
    </lineage>
</organism>
<keyword evidence="2 4" id="KW-0547">Nucleotide-binding</keyword>
<dbReference type="Pfam" id="PF07714">
    <property type="entry name" value="PK_Tyr_Ser-Thr"/>
    <property type="match status" value="1"/>
</dbReference>
<feature type="compositionally biased region" description="Basic residues" evidence="5">
    <location>
        <begin position="1155"/>
        <end position="1169"/>
    </location>
</feature>
<proteinExistence type="predicted"/>
<dbReference type="PROSITE" id="PS00107">
    <property type="entry name" value="PROTEIN_KINASE_ATP"/>
    <property type="match status" value="1"/>
</dbReference>
<feature type="compositionally biased region" description="Polar residues" evidence="5">
    <location>
        <begin position="1406"/>
        <end position="1417"/>
    </location>
</feature>
<feature type="compositionally biased region" description="Basic and acidic residues" evidence="5">
    <location>
        <begin position="1113"/>
        <end position="1123"/>
    </location>
</feature>
<dbReference type="PROSITE" id="PS50011">
    <property type="entry name" value="PROTEIN_KINASE_DOM"/>
    <property type="match status" value="2"/>
</dbReference>
<dbReference type="Gene3D" id="1.10.510.10">
    <property type="entry name" value="Transferase(Phosphotransferase) domain 1"/>
    <property type="match status" value="2"/>
</dbReference>
<dbReference type="PANTHER" id="PTHR44329">
    <property type="entry name" value="SERINE/THREONINE-PROTEIN KINASE TNNI3K-RELATED"/>
    <property type="match status" value="1"/>
</dbReference>
<feature type="binding site" evidence="4">
    <location>
        <position position="385"/>
    </location>
    <ligand>
        <name>ATP</name>
        <dbReference type="ChEBI" id="CHEBI:30616"/>
    </ligand>
</feature>
<dbReference type="SUPFAM" id="SSF57997">
    <property type="entry name" value="Tropomyosin"/>
    <property type="match status" value="1"/>
</dbReference>
<feature type="compositionally biased region" description="Polar residues" evidence="5">
    <location>
        <begin position="773"/>
        <end position="789"/>
    </location>
</feature>
<keyword evidence="1" id="KW-0723">Serine/threonine-protein kinase</keyword>
<comment type="caution">
    <text evidence="7">The sequence shown here is derived from an EMBL/GenBank/DDBJ whole genome shotgun (WGS) entry which is preliminary data.</text>
</comment>
<dbReference type="Pfam" id="PF00069">
    <property type="entry name" value="Pkinase"/>
    <property type="match status" value="1"/>
</dbReference>
<feature type="domain" description="Protein kinase" evidence="6">
    <location>
        <begin position="21"/>
        <end position="313"/>
    </location>
</feature>
<dbReference type="InterPro" id="IPR000719">
    <property type="entry name" value="Prot_kinase_dom"/>
</dbReference>
<dbReference type="InterPro" id="IPR008271">
    <property type="entry name" value="Ser/Thr_kinase_AS"/>
</dbReference>
<dbReference type="EMBL" id="JAPFFF010000012">
    <property type="protein sequence ID" value="KAK8876604.1"/>
    <property type="molecule type" value="Genomic_DNA"/>
</dbReference>
<dbReference type="InterPro" id="IPR011009">
    <property type="entry name" value="Kinase-like_dom_sf"/>
</dbReference>
<dbReference type="PROSITE" id="PS00108">
    <property type="entry name" value="PROTEIN_KINASE_ST"/>
    <property type="match status" value="1"/>
</dbReference>
<name>A0ABR2JF76_9EUKA</name>